<dbReference type="Proteomes" id="UP000095743">
    <property type="component" value="Chromosome"/>
</dbReference>
<evidence type="ECO:0000313" key="3">
    <source>
        <dbReference type="Proteomes" id="UP000095743"/>
    </source>
</evidence>
<keyword evidence="1" id="KW-0472">Membrane</keyword>
<evidence type="ECO:0000313" key="2">
    <source>
        <dbReference type="EMBL" id="AOT72605.1"/>
    </source>
</evidence>
<dbReference type="KEGG" id="gfe:Gferi_25460"/>
<dbReference type="OrthoDB" id="3190532at2"/>
<dbReference type="RefSeq" id="WP_069980914.1">
    <property type="nucleotide sequence ID" value="NZ_CP017269.1"/>
</dbReference>
<evidence type="ECO:0000256" key="1">
    <source>
        <dbReference type="SAM" id="Phobius"/>
    </source>
</evidence>
<feature type="transmembrane region" description="Helical" evidence="1">
    <location>
        <begin position="52"/>
        <end position="74"/>
    </location>
</feature>
<dbReference type="Pfam" id="PF12730">
    <property type="entry name" value="ABC2_membrane_4"/>
    <property type="match status" value="1"/>
</dbReference>
<keyword evidence="1" id="KW-1133">Transmembrane helix</keyword>
<feature type="transmembrane region" description="Helical" evidence="1">
    <location>
        <begin position="95"/>
        <end position="126"/>
    </location>
</feature>
<dbReference type="EMBL" id="CP017269">
    <property type="protein sequence ID" value="AOT72605.1"/>
    <property type="molecule type" value="Genomic_DNA"/>
</dbReference>
<keyword evidence="1" id="KW-0812">Transmembrane</keyword>
<accession>A0A1D8GNZ3</accession>
<proteinExistence type="predicted"/>
<feature type="transmembrane region" description="Helical" evidence="1">
    <location>
        <begin position="206"/>
        <end position="226"/>
    </location>
</feature>
<reference evidence="2 3" key="1">
    <citation type="submission" date="2016-09" db="EMBL/GenBank/DDBJ databases">
        <title>Genomic analysis reveals versatility of anaerobic energy metabolism of Geosporobacter ferrireducens IRF9 of phylum Firmicutes.</title>
        <authorList>
            <person name="Kim S.-J."/>
        </authorList>
    </citation>
    <scope>NUCLEOTIDE SEQUENCE [LARGE SCALE GENOMIC DNA]</scope>
    <source>
        <strain evidence="2 3">IRF9</strain>
    </source>
</reference>
<feature type="transmembrane region" description="Helical" evidence="1">
    <location>
        <begin position="165"/>
        <end position="186"/>
    </location>
</feature>
<name>A0A1D8GNZ3_9FIRM</name>
<dbReference type="STRING" id="1424294.Gferi_25460"/>
<feature type="transmembrane region" description="Helical" evidence="1">
    <location>
        <begin position="132"/>
        <end position="153"/>
    </location>
</feature>
<dbReference type="CDD" id="cd21809">
    <property type="entry name" value="ABC-2_lan_permease-like"/>
    <property type="match status" value="1"/>
</dbReference>
<organism evidence="2 3">
    <name type="scientific">Geosporobacter ferrireducens</name>
    <dbReference type="NCBI Taxonomy" id="1424294"/>
    <lineage>
        <taxon>Bacteria</taxon>
        <taxon>Bacillati</taxon>
        <taxon>Bacillota</taxon>
        <taxon>Clostridia</taxon>
        <taxon>Peptostreptococcales</taxon>
        <taxon>Thermotaleaceae</taxon>
        <taxon>Geosporobacter</taxon>
    </lineage>
</organism>
<feature type="transmembrane region" description="Helical" evidence="1">
    <location>
        <begin position="16"/>
        <end position="40"/>
    </location>
</feature>
<keyword evidence="3" id="KW-1185">Reference proteome</keyword>
<sequence length="235" mass="26438">MMKRVLSSEYIKIRRICLWIPAISAAILLLFTCIEWYLYFRQGESGVYAGLNVMYMFLSFTVLLTGSLLCSIMAETEHQSQGLKLIFSMPVSRTTFYFTKAIWIGILMLGCSLLIIGGSSVIWLVYTDQPLPFYFLVKQVLGCLAASLPVLAIQQFLSLRFHNQTLPLAVGVIGAISSLFLGRFGVKILYILPWAYPSMASPFIKGYINWIVLGAVLGMFLLWAGAMRFRALEIK</sequence>
<gene>
    <name evidence="2" type="ORF">Gferi_25460</name>
</gene>
<dbReference type="AlphaFoldDB" id="A0A1D8GNZ3"/>
<protein>
    <recommendedName>
        <fullName evidence="4">ABC transporter permease</fullName>
    </recommendedName>
</protein>
<evidence type="ECO:0008006" key="4">
    <source>
        <dbReference type="Google" id="ProtNLM"/>
    </source>
</evidence>